<evidence type="ECO:0000313" key="2">
    <source>
        <dbReference type="EMBL" id="ABS67969.1"/>
    </source>
</evidence>
<dbReference type="HOGENOM" id="CLU_011226_12_2_5"/>
<sequence length="227" mass="25221">MIWPSPFDFRRRRPRAIWEVPPQPRTCPMLLRFSATSPFVRKVRVAAALLGQTLEIEPADTLDPNDTLRSQNPLGKVPALLTDDGQVLFDSSVILAYLDMLAGGGRILPADPKARIAALRKEALADGMMDAGILLLYEGRFRPVEKHEPKWLEHQEGKRSRALDAFEADAVPFDGAITVGDIALACALGWFDFRFEGKWRADHPRLVAWYEAFAAACPHFADSTPAA</sequence>
<dbReference type="Proteomes" id="UP000002417">
    <property type="component" value="Chromosome"/>
</dbReference>
<feature type="domain" description="GST N-terminal" evidence="1">
    <location>
        <begin position="27"/>
        <end position="106"/>
    </location>
</feature>
<keyword evidence="2" id="KW-0808">Transferase</keyword>
<dbReference type="InterPro" id="IPR036249">
    <property type="entry name" value="Thioredoxin-like_sf"/>
</dbReference>
<dbReference type="GO" id="GO:0006749">
    <property type="term" value="P:glutathione metabolic process"/>
    <property type="evidence" value="ECO:0007669"/>
    <property type="project" value="TreeGrafter"/>
</dbReference>
<dbReference type="Pfam" id="PF13409">
    <property type="entry name" value="GST_N_2"/>
    <property type="match status" value="1"/>
</dbReference>
<dbReference type="GO" id="GO:0004364">
    <property type="term" value="F:glutathione transferase activity"/>
    <property type="evidence" value="ECO:0007669"/>
    <property type="project" value="TreeGrafter"/>
</dbReference>
<protein>
    <submittedName>
        <fullName evidence="2">Glutathione S-transferase domain</fullName>
    </submittedName>
</protein>
<dbReference type="Pfam" id="PF13410">
    <property type="entry name" value="GST_C_2"/>
    <property type="match status" value="1"/>
</dbReference>
<dbReference type="InterPro" id="IPR040079">
    <property type="entry name" value="Glutathione_S-Trfase"/>
</dbReference>
<reference evidence="2 3" key="1">
    <citation type="submission" date="2007-07" db="EMBL/GenBank/DDBJ databases">
        <title>Complete sequence of chromosome of Xanthobacter autotrophicus Py2.</title>
        <authorList>
            <consortium name="US DOE Joint Genome Institute"/>
            <person name="Copeland A."/>
            <person name="Lucas S."/>
            <person name="Lapidus A."/>
            <person name="Barry K."/>
            <person name="Glavina del Rio T."/>
            <person name="Hammon N."/>
            <person name="Israni S."/>
            <person name="Dalin E."/>
            <person name="Tice H."/>
            <person name="Pitluck S."/>
            <person name="Sims D."/>
            <person name="Brettin T."/>
            <person name="Bruce D."/>
            <person name="Detter J.C."/>
            <person name="Han C."/>
            <person name="Tapia R."/>
            <person name="Brainard J."/>
            <person name="Schmutz J."/>
            <person name="Larimer F."/>
            <person name="Land M."/>
            <person name="Hauser L."/>
            <person name="Kyrpides N."/>
            <person name="Kim E."/>
            <person name="Ensigns S.A."/>
            <person name="Richardson P."/>
        </authorList>
    </citation>
    <scope>NUCLEOTIDE SEQUENCE [LARGE SCALE GENOMIC DNA]</scope>
    <source>
        <strain evidence="3">ATCC BAA-1158 / Py2</strain>
    </source>
</reference>
<proteinExistence type="predicted"/>
<dbReference type="SUPFAM" id="SSF52833">
    <property type="entry name" value="Thioredoxin-like"/>
    <property type="match status" value="1"/>
</dbReference>
<organism evidence="2 3">
    <name type="scientific">Xanthobacter autotrophicus (strain ATCC BAA-1158 / Py2)</name>
    <dbReference type="NCBI Taxonomy" id="78245"/>
    <lineage>
        <taxon>Bacteria</taxon>
        <taxon>Pseudomonadati</taxon>
        <taxon>Pseudomonadota</taxon>
        <taxon>Alphaproteobacteria</taxon>
        <taxon>Hyphomicrobiales</taxon>
        <taxon>Xanthobacteraceae</taxon>
        <taxon>Xanthobacter</taxon>
    </lineage>
</organism>
<dbReference type="PhylomeDB" id="A7IIX6"/>
<dbReference type="STRING" id="78245.Xaut_2729"/>
<dbReference type="GO" id="GO:0016034">
    <property type="term" value="F:maleylacetoacetate isomerase activity"/>
    <property type="evidence" value="ECO:0007669"/>
    <property type="project" value="TreeGrafter"/>
</dbReference>
<dbReference type="GO" id="GO:0006559">
    <property type="term" value="P:L-phenylalanine catabolic process"/>
    <property type="evidence" value="ECO:0007669"/>
    <property type="project" value="TreeGrafter"/>
</dbReference>
<dbReference type="Gene3D" id="1.20.1050.10">
    <property type="match status" value="1"/>
</dbReference>
<dbReference type="eggNOG" id="COG0625">
    <property type="taxonomic scope" value="Bacteria"/>
</dbReference>
<dbReference type="Gene3D" id="3.40.30.10">
    <property type="entry name" value="Glutaredoxin"/>
    <property type="match status" value="1"/>
</dbReference>
<dbReference type="InterPro" id="IPR036282">
    <property type="entry name" value="Glutathione-S-Trfase_C_sf"/>
</dbReference>
<evidence type="ECO:0000313" key="3">
    <source>
        <dbReference type="Proteomes" id="UP000002417"/>
    </source>
</evidence>
<dbReference type="InterPro" id="IPR004045">
    <property type="entry name" value="Glutathione_S-Trfase_N"/>
</dbReference>
<dbReference type="PANTHER" id="PTHR42673">
    <property type="entry name" value="MALEYLACETOACETATE ISOMERASE"/>
    <property type="match status" value="1"/>
</dbReference>
<keyword evidence="3" id="KW-1185">Reference proteome</keyword>
<dbReference type="SFLD" id="SFLDS00019">
    <property type="entry name" value="Glutathione_Transferase_(cytos"/>
    <property type="match status" value="1"/>
</dbReference>
<dbReference type="AlphaFoldDB" id="A7IIX6"/>
<name>A7IIX6_XANP2</name>
<accession>A7IIX6</accession>
<gene>
    <name evidence="2" type="ordered locus">Xaut_2729</name>
</gene>
<dbReference type="SUPFAM" id="SSF47616">
    <property type="entry name" value="GST C-terminal domain-like"/>
    <property type="match status" value="1"/>
</dbReference>
<dbReference type="KEGG" id="xau:Xaut_2729"/>
<dbReference type="PROSITE" id="PS50404">
    <property type="entry name" value="GST_NTER"/>
    <property type="match status" value="1"/>
</dbReference>
<evidence type="ECO:0000259" key="1">
    <source>
        <dbReference type="PROSITE" id="PS50404"/>
    </source>
</evidence>
<dbReference type="CDD" id="cd03205">
    <property type="entry name" value="GST_C_6"/>
    <property type="match status" value="1"/>
</dbReference>
<dbReference type="EMBL" id="CP000781">
    <property type="protein sequence ID" value="ABS67969.1"/>
    <property type="molecule type" value="Genomic_DNA"/>
</dbReference>
<dbReference type="PANTHER" id="PTHR42673:SF4">
    <property type="entry name" value="MALEYLACETOACETATE ISOMERASE"/>
    <property type="match status" value="1"/>
</dbReference>